<dbReference type="Gene3D" id="1.25.10.10">
    <property type="entry name" value="Leucine-rich Repeat Variant"/>
    <property type="match status" value="1"/>
</dbReference>
<dbReference type="Proteomes" id="UP000217790">
    <property type="component" value="Unassembled WGS sequence"/>
</dbReference>
<keyword evidence="1" id="KW-0677">Repeat</keyword>
<dbReference type="GO" id="GO:0034198">
    <property type="term" value="P:cellular response to amino acid starvation"/>
    <property type="evidence" value="ECO:0007669"/>
    <property type="project" value="TreeGrafter"/>
</dbReference>
<dbReference type="InterPro" id="IPR011989">
    <property type="entry name" value="ARM-like"/>
</dbReference>
<sequence>MSTRSHSGIFSNPFCSSLRRKTSDLDEEDVTDASTAESSRRALVGFLGVERRDRLLAAHLALVNNTPRTVREILAELISQIITSGHTIAEICRKFGKNIVGEIMTILKGKATSTDSRTREGVCLVLSENIMENSTDTQGEDHEDDIISMVRVSLVDDETNLHSAAAKALRHPGESSGNALQALTEVMNVQAATVFPVLILALTAARILVEIIEFGHKNIDRRPINSIIDAPQLQWIDIHLSVHDFRTIS</sequence>
<name>A0A2H3DPZ6_ARMGA</name>
<dbReference type="SUPFAM" id="SSF48371">
    <property type="entry name" value="ARM repeat"/>
    <property type="match status" value="1"/>
</dbReference>
<evidence type="ECO:0000256" key="1">
    <source>
        <dbReference type="ARBA" id="ARBA00022737"/>
    </source>
</evidence>
<dbReference type="EMBL" id="KZ293662">
    <property type="protein sequence ID" value="PBK91147.1"/>
    <property type="molecule type" value="Genomic_DNA"/>
</dbReference>
<proteinExistence type="predicted"/>
<dbReference type="GO" id="GO:0019887">
    <property type="term" value="F:protein kinase regulator activity"/>
    <property type="evidence" value="ECO:0007669"/>
    <property type="project" value="TreeGrafter"/>
</dbReference>
<gene>
    <name evidence="2" type="ORF">ARMGADRAFT_1081915</name>
</gene>
<dbReference type="InterPro" id="IPR016024">
    <property type="entry name" value="ARM-type_fold"/>
</dbReference>
<dbReference type="GO" id="GO:0006417">
    <property type="term" value="P:regulation of translation"/>
    <property type="evidence" value="ECO:0007669"/>
    <property type="project" value="TreeGrafter"/>
</dbReference>
<accession>A0A2H3DPZ6</accession>
<dbReference type="InParanoid" id="A0A2H3DPZ6"/>
<evidence type="ECO:0000313" key="2">
    <source>
        <dbReference type="EMBL" id="PBK91147.1"/>
    </source>
</evidence>
<dbReference type="PANTHER" id="PTHR23346:SF7">
    <property type="entry name" value="STALLED RIBOSOME SENSOR GCN1"/>
    <property type="match status" value="1"/>
</dbReference>
<dbReference type="AlphaFoldDB" id="A0A2H3DPZ6"/>
<dbReference type="PANTHER" id="PTHR23346">
    <property type="entry name" value="TRANSLATIONAL ACTIVATOR GCN1-RELATED"/>
    <property type="match status" value="1"/>
</dbReference>
<protein>
    <submittedName>
        <fullName evidence="2">Uncharacterized protein</fullName>
    </submittedName>
</protein>
<dbReference type="OrthoDB" id="3063337at2759"/>
<evidence type="ECO:0000313" key="3">
    <source>
        <dbReference type="Proteomes" id="UP000217790"/>
    </source>
</evidence>
<keyword evidence="3" id="KW-1185">Reference proteome</keyword>
<dbReference type="GO" id="GO:0005829">
    <property type="term" value="C:cytosol"/>
    <property type="evidence" value="ECO:0007669"/>
    <property type="project" value="TreeGrafter"/>
</dbReference>
<reference evidence="3" key="1">
    <citation type="journal article" date="2017" name="Nat. Ecol. Evol.">
        <title>Genome expansion and lineage-specific genetic innovations in the forest pathogenic fungi Armillaria.</title>
        <authorList>
            <person name="Sipos G."/>
            <person name="Prasanna A.N."/>
            <person name="Walter M.C."/>
            <person name="O'Connor E."/>
            <person name="Balint B."/>
            <person name="Krizsan K."/>
            <person name="Kiss B."/>
            <person name="Hess J."/>
            <person name="Varga T."/>
            <person name="Slot J."/>
            <person name="Riley R."/>
            <person name="Boka B."/>
            <person name="Rigling D."/>
            <person name="Barry K."/>
            <person name="Lee J."/>
            <person name="Mihaltcheva S."/>
            <person name="LaButti K."/>
            <person name="Lipzen A."/>
            <person name="Waldron R."/>
            <person name="Moloney N.M."/>
            <person name="Sperisen C."/>
            <person name="Kredics L."/>
            <person name="Vagvoelgyi C."/>
            <person name="Patrignani A."/>
            <person name="Fitzpatrick D."/>
            <person name="Nagy I."/>
            <person name="Doyle S."/>
            <person name="Anderson J.B."/>
            <person name="Grigoriev I.V."/>
            <person name="Gueldener U."/>
            <person name="Muensterkoetter M."/>
            <person name="Nagy L.G."/>
        </authorList>
    </citation>
    <scope>NUCLEOTIDE SEQUENCE [LARGE SCALE GENOMIC DNA]</scope>
    <source>
        <strain evidence="3">Ar21-2</strain>
    </source>
</reference>
<dbReference type="STRING" id="47427.A0A2H3DPZ6"/>
<organism evidence="2 3">
    <name type="scientific">Armillaria gallica</name>
    <name type="common">Bulbous honey fungus</name>
    <name type="synonym">Armillaria bulbosa</name>
    <dbReference type="NCBI Taxonomy" id="47427"/>
    <lineage>
        <taxon>Eukaryota</taxon>
        <taxon>Fungi</taxon>
        <taxon>Dikarya</taxon>
        <taxon>Basidiomycota</taxon>
        <taxon>Agaricomycotina</taxon>
        <taxon>Agaricomycetes</taxon>
        <taxon>Agaricomycetidae</taxon>
        <taxon>Agaricales</taxon>
        <taxon>Marasmiineae</taxon>
        <taxon>Physalacriaceae</taxon>
        <taxon>Armillaria</taxon>
    </lineage>
</organism>